<evidence type="ECO:0000259" key="10">
    <source>
        <dbReference type="Pfam" id="PF17406"/>
    </source>
</evidence>
<gene>
    <name evidence="12" type="ORF">CASFOL_023275</name>
</gene>
<keyword evidence="3 5" id="KW-0694">RNA-binding</keyword>
<feature type="domain" description="Nrap protein" evidence="6">
    <location>
        <begin position="100"/>
        <end position="228"/>
    </location>
</feature>
<feature type="domain" description="Nrap protein" evidence="7">
    <location>
        <begin position="236"/>
        <end position="377"/>
    </location>
</feature>
<feature type="domain" description="Nrap protein" evidence="11">
    <location>
        <begin position="905"/>
        <end position="1012"/>
    </location>
</feature>
<protein>
    <recommendedName>
        <fullName evidence="14">Nucleolar protein 6</fullName>
    </recommendedName>
</protein>
<dbReference type="InterPro" id="IPR035368">
    <property type="entry name" value="Nrap_D3"/>
</dbReference>
<organism evidence="12 13">
    <name type="scientific">Castilleja foliolosa</name>
    <dbReference type="NCBI Taxonomy" id="1961234"/>
    <lineage>
        <taxon>Eukaryota</taxon>
        <taxon>Viridiplantae</taxon>
        <taxon>Streptophyta</taxon>
        <taxon>Embryophyta</taxon>
        <taxon>Tracheophyta</taxon>
        <taxon>Spermatophyta</taxon>
        <taxon>Magnoliopsida</taxon>
        <taxon>eudicotyledons</taxon>
        <taxon>Gunneridae</taxon>
        <taxon>Pentapetalae</taxon>
        <taxon>asterids</taxon>
        <taxon>lamiids</taxon>
        <taxon>Lamiales</taxon>
        <taxon>Orobanchaceae</taxon>
        <taxon>Pedicularideae</taxon>
        <taxon>Castillejinae</taxon>
        <taxon>Castilleja</taxon>
    </lineage>
</organism>
<name>A0ABD3CK39_9LAMI</name>
<evidence type="ECO:0000259" key="8">
    <source>
        <dbReference type="Pfam" id="PF17404"/>
    </source>
</evidence>
<evidence type="ECO:0000256" key="1">
    <source>
        <dbReference type="ARBA" id="ARBA00004604"/>
    </source>
</evidence>
<feature type="domain" description="Nrap protein" evidence="8">
    <location>
        <begin position="383"/>
        <end position="537"/>
    </location>
</feature>
<evidence type="ECO:0000256" key="5">
    <source>
        <dbReference type="RuleBase" id="RU364032"/>
    </source>
</evidence>
<feature type="domain" description="Nrap protein" evidence="10">
    <location>
        <begin position="739"/>
        <end position="892"/>
    </location>
</feature>
<dbReference type="InterPro" id="IPR035370">
    <property type="entry name" value="Nrap_D5"/>
</dbReference>
<dbReference type="Pfam" id="PF17405">
    <property type="entry name" value="Nrap_D4"/>
    <property type="match status" value="1"/>
</dbReference>
<evidence type="ECO:0000259" key="11">
    <source>
        <dbReference type="Pfam" id="PF17407"/>
    </source>
</evidence>
<evidence type="ECO:0000256" key="2">
    <source>
        <dbReference type="ARBA" id="ARBA00006674"/>
    </source>
</evidence>
<evidence type="ECO:0000313" key="12">
    <source>
        <dbReference type="EMBL" id="KAL3630291.1"/>
    </source>
</evidence>
<dbReference type="Gene3D" id="1.10.1410.10">
    <property type="match status" value="1"/>
</dbReference>
<proteinExistence type="inferred from homology"/>
<dbReference type="Pfam" id="PF03813">
    <property type="entry name" value="Nrap"/>
    <property type="match status" value="1"/>
</dbReference>
<evidence type="ECO:0008006" key="14">
    <source>
        <dbReference type="Google" id="ProtNLM"/>
    </source>
</evidence>
<dbReference type="InterPro" id="IPR005554">
    <property type="entry name" value="NOL6/Upt22"/>
</dbReference>
<evidence type="ECO:0000256" key="3">
    <source>
        <dbReference type="ARBA" id="ARBA00022884"/>
    </source>
</evidence>
<dbReference type="InterPro" id="IPR035367">
    <property type="entry name" value="Nrap_D2"/>
</dbReference>
<dbReference type="InterPro" id="IPR035371">
    <property type="entry name" value="Nrap_D6"/>
</dbReference>
<dbReference type="PANTHER" id="PTHR17972:SF0">
    <property type="entry name" value="NUCLEOLAR PROTEIN 6"/>
    <property type="match status" value="1"/>
</dbReference>
<dbReference type="Pfam" id="PF17403">
    <property type="entry name" value="Nrap_D2"/>
    <property type="match status" value="1"/>
</dbReference>
<evidence type="ECO:0000256" key="4">
    <source>
        <dbReference type="ARBA" id="ARBA00023242"/>
    </source>
</evidence>
<dbReference type="PANTHER" id="PTHR17972">
    <property type="entry name" value="NUCLEOLAR RNA-ASSOCIATED PROTEIN"/>
    <property type="match status" value="1"/>
</dbReference>
<dbReference type="InterPro" id="IPR035369">
    <property type="entry name" value="Nrap_D4"/>
</dbReference>
<dbReference type="EMBL" id="JAVIJP010000032">
    <property type="protein sequence ID" value="KAL3630291.1"/>
    <property type="molecule type" value="Genomic_DNA"/>
</dbReference>
<dbReference type="AlphaFoldDB" id="A0ABD3CK39"/>
<reference evidence="13" key="1">
    <citation type="journal article" date="2024" name="IScience">
        <title>Strigolactones Initiate the Formation of Haustorium-like Structures in Castilleja.</title>
        <authorList>
            <person name="Buerger M."/>
            <person name="Peterson D."/>
            <person name="Chory J."/>
        </authorList>
    </citation>
    <scope>NUCLEOTIDE SEQUENCE [LARGE SCALE GENOMIC DNA]</scope>
</reference>
<dbReference type="InterPro" id="IPR035082">
    <property type="entry name" value="Nrap_D1"/>
</dbReference>
<evidence type="ECO:0000259" key="6">
    <source>
        <dbReference type="Pfam" id="PF03813"/>
    </source>
</evidence>
<accession>A0ABD3CK39</accession>
<dbReference type="GO" id="GO:0003723">
    <property type="term" value="F:RNA binding"/>
    <property type="evidence" value="ECO:0007669"/>
    <property type="project" value="UniProtKB-KW"/>
</dbReference>
<comment type="caution">
    <text evidence="12">The sequence shown here is derived from an EMBL/GenBank/DDBJ whole genome shotgun (WGS) entry which is preliminary data.</text>
</comment>
<dbReference type="Pfam" id="PF17407">
    <property type="entry name" value="Nrap_D6"/>
    <property type="match status" value="1"/>
</dbReference>
<dbReference type="Pfam" id="PF17406">
    <property type="entry name" value="Nrap_D5"/>
    <property type="match status" value="1"/>
</dbReference>
<keyword evidence="4 5" id="KW-0539">Nucleus</keyword>
<evidence type="ECO:0000313" key="13">
    <source>
        <dbReference type="Proteomes" id="UP001632038"/>
    </source>
</evidence>
<dbReference type="GO" id="GO:0005730">
    <property type="term" value="C:nucleolus"/>
    <property type="evidence" value="ECO:0007669"/>
    <property type="project" value="UniProtKB-SubCell"/>
</dbReference>
<dbReference type="Pfam" id="PF17404">
    <property type="entry name" value="Nrap_D3"/>
    <property type="match status" value="1"/>
</dbReference>
<comment type="subcellular location">
    <subcellularLocation>
        <location evidence="1 5">Nucleus</location>
        <location evidence="1 5">Nucleolus</location>
    </subcellularLocation>
</comment>
<sequence length="1052" mass="119415">MASGVETHSDSTNLKLRELLKEVQLDYSAANTAIINDVVSSIREAIHNIPDGLQVTGDIAPGFVRDVGADKVDFKFRKPVSLEIGGSYSFQCVARPDVNVDLFMSLPKECFHEKDYLNYRYHAKRFLYLCTIKNHLKHSSLVQDVKWSTFHNEARKPVLVVYPAARLSDNSVFSLKIIPTAPSFFTLSKLNSERCNIRSLSQEATPKYNSSILEDMFIEDNAKFIKRTIMGCKELGEALLLLKVWARKSSLFVHDCLSGFLITVIVAYLASKSGKNRINNSMNAMQILRITMDFIANSKVWDSGLFFQSEGERNISNKDKKTQLQSFPIIICDSFGDYNMAFRMSTSGFQELRDEAALALTCMDKCNGGGFDEIFMTTIDYPAKYDYCIRMNLKDNHDFHVSGFCLDDECWRSYEQKVFGIIDQALKGRTKLIRVIWRNTSSESNFENGLSTLDGEAMFVGITIGSVEEAFKQAIVGPSPEDKDKAVEFRKFWGDKATLRWFRDGKIAEVAVWEHEEWEKHLIIKEIAEHVLTRHLSLPKQNIIPIVDQLDFVLRHGNRDPLSLSKHLLKAYDDLSKLLRLLDDIPLKISSVQPLDSAFRLTSVFPPAPHPLAHEEGKRIKLEKTTATCIQPLEVMIQLEGSGNWPLDEFAMEKTKSAFLLKIAESLQTKRGITCTATEDDVDVFMSGYAFRLRILHERGLSLVKSQGGAQIKRVLSSDKKLFLRGQHSSMINGLRGRYPIYGPVVRLAKRWISAHLFSNSLSEEAIELLVAHLFLKPLPFRTPCSRVTGFIRFLRLLSEYDWSFFPLIVDINADLTPDDDKEINENFMSTRKEYEENPQNVKPAMFLATNYDKESEAWTSQSPTAADLRRLAAYATSSANLLTNTIMKNQTESYGWECLFRTPLNNYNAVILLHRDKLPYPHRLLFPSEVKLGRNVIRGNASKTFQPFLLPGELKGSPGELKSKLMVNFDPLKYYITDIEREFPDTFKLWYDSFGGDAIGLTCGNKISKKRGRDDDIVDDIDLLNALKAVGELGKGFVRSVHFLKAPKLSS</sequence>
<keyword evidence="13" id="KW-1185">Reference proteome</keyword>
<comment type="similarity">
    <text evidence="2 5">Belongs to the NRAP family.</text>
</comment>
<evidence type="ECO:0000259" key="7">
    <source>
        <dbReference type="Pfam" id="PF17403"/>
    </source>
</evidence>
<dbReference type="Proteomes" id="UP001632038">
    <property type="component" value="Unassembled WGS sequence"/>
</dbReference>
<evidence type="ECO:0000259" key="9">
    <source>
        <dbReference type="Pfam" id="PF17405"/>
    </source>
</evidence>
<feature type="domain" description="Nrap protein" evidence="9">
    <location>
        <begin position="559"/>
        <end position="708"/>
    </location>
</feature>